<dbReference type="EC" id="4.4.1.13" evidence="2"/>
<dbReference type="Pfam" id="PF00155">
    <property type="entry name" value="Aminotran_1_2"/>
    <property type="match status" value="1"/>
</dbReference>
<dbReference type="EMBL" id="SHKM01000001">
    <property type="protein sequence ID" value="RZT90457.1"/>
    <property type="molecule type" value="Genomic_DNA"/>
</dbReference>
<accession>A0ABY0ITP3</accession>
<sequence>MAFDFDTPVERRGSDSFKWGRYAGRDVLPLWVADMDFAAPPAVLEALRQRVDHGVFGYGGATPEVTGSVLQALARDYGWQVQAEWLVWLPGLVTGLNVACRGLAEPGETVLSAVPVYPPFLSAPALSERRLATVPLHCREGRWCWDFAALEAALQADPRPSLLLLCHPHNPVGRAWSRSELETVAELCGRYDVLVCSDEIHADLQLEPGARHLPFACLDAEAARRSVTLMAPSKTYNIPGLSCAFAVIPDGTIRRRFTRAMAGIVPHVNVLGLAACGAAYARGEPWREALLAYLRQNRERVVQAVAGWPGLEMVAPEATYLAWIDARQSGLKEPARAFEAAGVGLSDGREFGAPGFVRLNFGCPGTTLEAALERMGRLLRP</sequence>
<dbReference type="NCBIfam" id="TIGR04350">
    <property type="entry name" value="C_S_lyase_PatB"/>
    <property type="match status" value="1"/>
</dbReference>
<dbReference type="Gene3D" id="3.90.1150.10">
    <property type="entry name" value="Aspartate Aminotransferase, domain 1"/>
    <property type="match status" value="1"/>
</dbReference>
<dbReference type="InterPro" id="IPR004839">
    <property type="entry name" value="Aminotransferase_I/II_large"/>
</dbReference>
<comment type="cofactor">
    <cofactor evidence="1">
        <name>pyridoxal 5'-phosphate</name>
        <dbReference type="ChEBI" id="CHEBI:597326"/>
    </cofactor>
</comment>
<dbReference type="PANTHER" id="PTHR43525:SF1">
    <property type="entry name" value="PROTEIN MALY"/>
    <property type="match status" value="1"/>
</dbReference>
<gene>
    <name evidence="7" type="ORF">EV678_1273</name>
</gene>
<dbReference type="PANTHER" id="PTHR43525">
    <property type="entry name" value="PROTEIN MALY"/>
    <property type="match status" value="1"/>
</dbReference>
<dbReference type="InterPro" id="IPR027619">
    <property type="entry name" value="C-S_lyase_PatB-like"/>
</dbReference>
<dbReference type="InterPro" id="IPR015421">
    <property type="entry name" value="PyrdxlP-dep_Trfase_major"/>
</dbReference>
<dbReference type="SUPFAM" id="SSF53383">
    <property type="entry name" value="PLP-dependent transferases"/>
    <property type="match status" value="1"/>
</dbReference>
<dbReference type="RefSeq" id="WP_130458884.1">
    <property type="nucleotide sequence ID" value="NZ_SHKM01000001.1"/>
</dbReference>
<evidence type="ECO:0000313" key="8">
    <source>
        <dbReference type="Proteomes" id="UP000292136"/>
    </source>
</evidence>
<comment type="similarity">
    <text evidence="5">Belongs to the class-II pyridoxal-phosphate-dependent aminotransferase family. MalY/PatB cystathionine beta-lyase subfamily.</text>
</comment>
<reference evidence="7 8" key="1">
    <citation type="submission" date="2019-02" db="EMBL/GenBank/DDBJ databases">
        <title>Genomic Encyclopedia of Type Strains, Phase IV (KMG-IV): sequencing the most valuable type-strain genomes for metagenomic binning, comparative biology and taxonomic classification.</title>
        <authorList>
            <person name="Goeker M."/>
        </authorList>
    </citation>
    <scope>NUCLEOTIDE SEQUENCE [LARGE SCALE GENOMIC DNA]</scope>
    <source>
        <strain evidence="7 8">DSM 21223</strain>
    </source>
</reference>
<comment type="caution">
    <text evidence="7">The sequence shown here is derived from an EMBL/GenBank/DDBJ whole genome shotgun (WGS) entry which is preliminary data.</text>
</comment>
<dbReference type="InterPro" id="IPR015422">
    <property type="entry name" value="PyrdxlP-dep_Trfase_small"/>
</dbReference>
<evidence type="ECO:0000313" key="7">
    <source>
        <dbReference type="EMBL" id="RZT90457.1"/>
    </source>
</evidence>
<dbReference type="Gene3D" id="3.40.640.10">
    <property type="entry name" value="Type I PLP-dependent aspartate aminotransferase-like (Major domain)"/>
    <property type="match status" value="1"/>
</dbReference>
<evidence type="ECO:0000256" key="1">
    <source>
        <dbReference type="ARBA" id="ARBA00001933"/>
    </source>
</evidence>
<organism evidence="7 8">
    <name type="scientific">Azospira oryzae</name>
    <dbReference type="NCBI Taxonomy" id="146939"/>
    <lineage>
        <taxon>Bacteria</taxon>
        <taxon>Pseudomonadati</taxon>
        <taxon>Pseudomonadota</taxon>
        <taxon>Betaproteobacteria</taxon>
        <taxon>Rhodocyclales</taxon>
        <taxon>Rhodocyclaceae</taxon>
        <taxon>Azospira</taxon>
    </lineage>
</organism>
<keyword evidence="4" id="KW-0456">Lyase</keyword>
<name>A0ABY0ITP3_9RHOO</name>
<dbReference type="InterPro" id="IPR051798">
    <property type="entry name" value="Class-II_PLP-Dep_Aminotrans"/>
</dbReference>
<feature type="domain" description="Aminotransferase class I/classII large" evidence="6">
    <location>
        <begin position="26"/>
        <end position="374"/>
    </location>
</feature>
<proteinExistence type="inferred from homology"/>
<evidence type="ECO:0000256" key="2">
    <source>
        <dbReference type="ARBA" id="ARBA00012224"/>
    </source>
</evidence>
<keyword evidence="8" id="KW-1185">Reference proteome</keyword>
<dbReference type="CDD" id="cd00609">
    <property type="entry name" value="AAT_like"/>
    <property type="match status" value="1"/>
</dbReference>
<dbReference type="Proteomes" id="UP000292136">
    <property type="component" value="Unassembled WGS sequence"/>
</dbReference>
<evidence type="ECO:0000259" key="6">
    <source>
        <dbReference type="Pfam" id="PF00155"/>
    </source>
</evidence>
<keyword evidence="3" id="KW-0663">Pyridoxal phosphate</keyword>
<evidence type="ECO:0000256" key="5">
    <source>
        <dbReference type="ARBA" id="ARBA00037974"/>
    </source>
</evidence>
<dbReference type="InterPro" id="IPR015424">
    <property type="entry name" value="PyrdxlP-dep_Trfase"/>
</dbReference>
<protein>
    <recommendedName>
        <fullName evidence="2">cysteine-S-conjugate beta-lyase</fullName>
        <ecNumber evidence="2">4.4.1.13</ecNumber>
    </recommendedName>
</protein>
<evidence type="ECO:0000256" key="4">
    <source>
        <dbReference type="ARBA" id="ARBA00023239"/>
    </source>
</evidence>
<evidence type="ECO:0000256" key="3">
    <source>
        <dbReference type="ARBA" id="ARBA00022898"/>
    </source>
</evidence>